<keyword evidence="2" id="KW-0812">Transmembrane</keyword>
<protein>
    <recommendedName>
        <fullName evidence="6">Flagellar associated protein</fullName>
    </recommendedName>
</protein>
<keyword evidence="3" id="KW-0732">Signal</keyword>
<evidence type="ECO:0000256" key="3">
    <source>
        <dbReference type="SAM" id="SignalP"/>
    </source>
</evidence>
<feature type="region of interest" description="Disordered" evidence="1">
    <location>
        <begin position="985"/>
        <end position="1033"/>
    </location>
</feature>
<name>A0A2K3E0I7_CHLRE</name>
<organism evidence="4 5">
    <name type="scientific">Chlamydomonas reinhardtii</name>
    <name type="common">Chlamydomonas smithii</name>
    <dbReference type="NCBI Taxonomy" id="3055"/>
    <lineage>
        <taxon>Eukaryota</taxon>
        <taxon>Viridiplantae</taxon>
        <taxon>Chlorophyta</taxon>
        <taxon>core chlorophytes</taxon>
        <taxon>Chlorophyceae</taxon>
        <taxon>CS clade</taxon>
        <taxon>Chlamydomonadales</taxon>
        <taxon>Chlamydomonadaceae</taxon>
        <taxon>Chlamydomonas</taxon>
    </lineage>
</organism>
<evidence type="ECO:0000256" key="1">
    <source>
        <dbReference type="SAM" id="MobiDB-lite"/>
    </source>
</evidence>
<feature type="region of interest" description="Disordered" evidence="1">
    <location>
        <begin position="58"/>
        <end position="81"/>
    </location>
</feature>
<keyword evidence="2" id="KW-0472">Membrane</keyword>
<evidence type="ECO:0000313" key="5">
    <source>
        <dbReference type="Proteomes" id="UP000006906"/>
    </source>
</evidence>
<keyword evidence="2" id="KW-1133">Transmembrane helix</keyword>
<dbReference type="AlphaFoldDB" id="A0A2K3E0I7"/>
<evidence type="ECO:0000313" key="4">
    <source>
        <dbReference type="EMBL" id="PNW86285.1"/>
    </source>
</evidence>
<feature type="transmembrane region" description="Helical" evidence="2">
    <location>
        <begin position="816"/>
        <end position="839"/>
    </location>
</feature>
<feature type="chain" id="PRO_5014393552" description="Flagellar associated protein" evidence="3">
    <location>
        <begin position="31"/>
        <end position="1073"/>
    </location>
</feature>
<gene>
    <name evidence="4" type="ORF">CHLRE_02g080150v5</name>
</gene>
<keyword evidence="5" id="KW-1185">Reference proteome</keyword>
<dbReference type="EMBL" id="CM008963">
    <property type="protein sequence ID" value="PNW86285.1"/>
    <property type="molecule type" value="Genomic_DNA"/>
</dbReference>
<evidence type="ECO:0000256" key="2">
    <source>
        <dbReference type="SAM" id="Phobius"/>
    </source>
</evidence>
<dbReference type="InParanoid" id="A0A2K3E0I7"/>
<feature type="region of interest" description="Disordered" evidence="1">
    <location>
        <begin position="1053"/>
        <end position="1073"/>
    </location>
</feature>
<dbReference type="KEGG" id="cre:CHLRE_02g080150v5"/>
<feature type="compositionally biased region" description="Pro residues" evidence="1">
    <location>
        <begin position="58"/>
        <end position="79"/>
    </location>
</feature>
<dbReference type="RefSeq" id="XP_042926858.1">
    <property type="nucleotide sequence ID" value="XM_043059224.1"/>
</dbReference>
<evidence type="ECO:0008006" key="6">
    <source>
        <dbReference type="Google" id="ProtNLM"/>
    </source>
</evidence>
<dbReference type="Gramene" id="PNW86285">
    <property type="protein sequence ID" value="PNW86285"/>
    <property type="gene ID" value="CHLRE_02g080150v5"/>
</dbReference>
<feature type="signal peptide" evidence="3">
    <location>
        <begin position="1"/>
        <end position="30"/>
    </location>
</feature>
<sequence>MVPHKTARTAAVIVVAMALLLPALLKTAGAQPVYPGVSPSPALPVYGTYPPVYGVPPPPSPPSPLPPSPAPPSLPPAPPGTTAISLTAAAASAGPLTSCSGSIVSAGTSVGTITTDSNGRIGAQNYVTPAASLVVTIAASSTCIDAFTGLPLPLSLSATLPAPLTAGSDSAAAAELTSSLTPTSRLLSTLLTSTGTAASATSAATSTSAAYKLVGVDVSAAAATAASAAFGPLDAIKQANIAARLVGVRMLYADVTLTSLLLAGINALSAMSPAASDGGSGGSTDCSSTESSAQVLYGLLAIRAVASPTRTLDLTQPGLLQDLLTAAASACGKDVSAAAASDAAALYGRVLGELNATSWTEAAGAELAALPLEAVATAARVQYVVQFRGTSAVADWRVLLAAAPVKTDAMAAALGMATLPAASTTTALLAVRATGALTGCNLTFADVVSASWLRGATTDSNTGVAQLVSGIVAAKVSVSPGCTDAVLSVGNRTVPFILATNALVPPFSAATTPFAAVIDSVAALASQAFIISQGNSTPPRLIGASDYALPYTYHGIGRAGAADALPAGTDFVSQNWPASNPIVPRAYLLSLRVQAAVGPTSAFLSALIGNRRSVDAVGSSLLGRLARDLLAGRLALDDAAYLSSVMAAFVEADAAAIASNASSTGALSFRRRLATNATIGNLDSTQLSSLLDSAAGAVAESNALLTQLDRQVVAAANSGSPLNTTATLLAAAQIASVQHQALTQALADLASAVAASDAAATANLTTKLTSSFTGPALKSQVESAAVDADALAAITQSGADSAEGGGDSGSGLSKGAVAGIVVGVVCGAVVLLGAALVVVRRVRRRQRDTVVPRRGGGDVEMQYAAPQWVAFHGDVAPDAGPGGTAAAAADADVDNLRPSSRRRPYEALQVSGVWPGGGRRGAVAEGVVRSACPVKPHANAIFTIVSDDDAPSPRAAAAFAAPPATAPARDACCSGQMSDIELPTASRAPAAAAGSGPQAESAGTAAQPRSLSKPEPAVLQPAADGNSNTGSIQLGASQVVSPRALKLRMPDGVLWNNPMWGEAESARSSQGQR</sequence>
<proteinExistence type="predicted"/>
<feature type="compositionally biased region" description="Low complexity" evidence="1">
    <location>
        <begin position="985"/>
        <end position="1003"/>
    </location>
</feature>
<reference evidence="4 5" key="1">
    <citation type="journal article" date="2007" name="Science">
        <title>The Chlamydomonas genome reveals the evolution of key animal and plant functions.</title>
        <authorList>
            <person name="Merchant S.S."/>
            <person name="Prochnik S.E."/>
            <person name="Vallon O."/>
            <person name="Harris E.H."/>
            <person name="Karpowicz S.J."/>
            <person name="Witman G.B."/>
            <person name="Terry A."/>
            <person name="Salamov A."/>
            <person name="Fritz-Laylin L.K."/>
            <person name="Marechal-Drouard L."/>
            <person name="Marshall W.F."/>
            <person name="Qu L.H."/>
            <person name="Nelson D.R."/>
            <person name="Sanderfoot A.A."/>
            <person name="Spalding M.H."/>
            <person name="Kapitonov V.V."/>
            <person name="Ren Q."/>
            <person name="Ferris P."/>
            <person name="Lindquist E."/>
            <person name="Shapiro H."/>
            <person name="Lucas S.M."/>
            <person name="Grimwood J."/>
            <person name="Schmutz J."/>
            <person name="Cardol P."/>
            <person name="Cerutti H."/>
            <person name="Chanfreau G."/>
            <person name="Chen C.L."/>
            <person name="Cognat V."/>
            <person name="Croft M.T."/>
            <person name="Dent R."/>
            <person name="Dutcher S."/>
            <person name="Fernandez E."/>
            <person name="Fukuzawa H."/>
            <person name="Gonzalez-Ballester D."/>
            <person name="Gonzalez-Halphen D."/>
            <person name="Hallmann A."/>
            <person name="Hanikenne M."/>
            <person name="Hippler M."/>
            <person name="Inwood W."/>
            <person name="Jabbari K."/>
            <person name="Kalanon M."/>
            <person name="Kuras R."/>
            <person name="Lefebvre P.A."/>
            <person name="Lemaire S.D."/>
            <person name="Lobanov A.V."/>
            <person name="Lohr M."/>
            <person name="Manuell A."/>
            <person name="Meier I."/>
            <person name="Mets L."/>
            <person name="Mittag M."/>
            <person name="Mittelmeier T."/>
            <person name="Moroney J.V."/>
            <person name="Moseley J."/>
            <person name="Napoli C."/>
            <person name="Nedelcu A.M."/>
            <person name="Niyogi K."/>
            <person name="Novoselov S.V."/>
            <person name="Paulsen I.T."/>
            <person name="Pazour G."/>
            <person name="Purton S."/>
            <person name="Ral J.P."/>
            <person name="Riano-Pachon D.M."/>
            <person name="Riekhof W."/>
            <person name="Rymarquis L."/>
            <person name="Schroda M."/>
            <person name="Stern D."/>
            <person name="Umen J."/>
            <person name="Willows R."/>
            <person name="Wilson N."/>
            <person name="Zimmer S.L."/>
            <person name="Allmer J."/>
            <person name="Balk J."/>
            <person name="Bisova K."/>
            <person name="Chen C.J."/>
            <person name="Elias M."/>
            <person name="Gendler K."/>
            <person name="Hauser C."/>
            <person name="Lamb M.R."/>
            <person name="Ledford H."/>
            <person name="Long J.C."/>
            <person name="Minagawa J."/>
            <person name="Page M.D."/>
            <person name="Pan J."/>
            <person name="Pootakham W."/>
            <person name="Roje S."/>
            <person name="Rose A."/>
            <person name="Stahlberg E."/>
            <person name="Terauchi A.M."/>
            <person name="Yang P."/>
            <person name="Ball S."/>
            <person name="Bowler C."/>
            <person name="Dieckmann C.L."/>
            <person name="Gladyshev V.N."/>
            <person name="Green P."/>
            <person name="Jorgensen R."/>
            <person name="Mayfield S."/>
            <person name="Mueller-Roeber B."/>
            <person name="Rajamani S."/>
            <person name="Sayre R.T."/>
            <person name="Brokstein P."/>
            <person name="Dubchak I."/>
            <person name="Goodstein D."/>
            <person name="Hornick L."/>
            <person name="Huang Y.W."/>
            <person name="Jhaveri J."/>
            <person name="Luo Y."/>
            <person name="Martinez D."/>
            <person name="Ngau W.C."/>
            <person name="Otillar B."/>
            <person name="Poliakov A."/>
            <person name="Porter A."/>
            <person name="Szajkowski L."/>
            <person name="Werner G."/>
            <person name="Zhou K."/>
            <person name="Grigoriev I.V."/>
            <person name="Rokhsar D.S."/>
            <person name="Grossman A.R."/>
        </authorList>
    </citation>
    <scope>NUCLEOTIDE SEQUENCE [LARGE SCALE GENOMIC DNA]</scope>
    <source>
        <strain evidence="5">CC-503</strain>
    </source>
</reference>
<dbReference type="Proteomes" id="UP000006906">
    <property type="component" value="Chromosome 2"/>
</dbReference>
<dbReference type="GeneID" id="66052253"/>
<accession>A0A2K3E0I7</accession>
<dbReference type="OrthoDB" id="549239at2759"/>